<evidence type="ECO:0000259" key="1">
    <source>
        <dbReference type="Pfam" id="PF06985"/>
    </source>
</evidence>
<feature type="domain" description="Heterokaryon incompatibility" evidence="1">
    <location>
        <begin position="217"/>
        <end position="310"/>
    </location>
</feature>
<dbReference type="EMBL" id="ML213520">
    <property type="protein sequence ID" value="TFK48271.1"/>
    <property type="molecule type" value="Genomic_DNA"/>
</dbReference>
<evidence type="ECO:0000313" key="3">
    <source>
        <dbReference type="Proteomes" id="UP000305948"/>
    </source>
</evidence>
<keyword evidence="3" id="KW-1185">Reference proteome</keyword>
<dbReference type="Proteomes" id="UP000305948">
    <property type="component" value="Unassembled WGS sequence"/>
</dbReference>
<organism evidence="2 3">
    <name type="scientific">Heliocybe sulcata</name>
    <dbReference type="NCBI Taxonomy" id="5364"/>
    <lineage>
        <taxon>Eukaryota</taxon>
        <taxon>Fungi</taxon>
        <taxon>Dikarya</taxon>
        <taxon>Basidiomycota</taxon>
        <taxon>Agaricomycotina</taxon>
        <taxon>Agaricomycetes</taxon>
        <taxon>Gloeophyllales</taxon>
        <taxon>Gloeophyllaceae</taxon>
        <taxon>Heliocybe</taxon>
    </lineage>
</organism>
<dbReference type="InterPro" id="IPR010730">
    <property type="entry name" value="HET"/>
</dbReference>
<gene>
    <name evidence="2" type="ORF">OE88DRAFT_1664758</name>
</gene>
<reference evidence="2 3" key="1">
    <citation type="journal article" date="2019" name="Nat. Ecol. Evol.">
        <title>Megaphylogeny resolves global patterns of mushroom evolution.</title>
        <authorList>
            <person name="Varga T."/>
            <person name="Krizsan K."/>
            <person name="Foldi C."/>
            <person name="Dima B."/>
            <person name="Sanchez-Garcia M."/>
            <person name="Sanchez-Ramirez S."/>
            <person name="Szollosi G.J."/>
            <person name="Szarkandi J.G."/>
            <person name="Papp V."/>
            <person name="Albert L."/>
            <person name="Andreopoulos W."/>
            <person name="Angelini C."/>
            <person name="Antonin V."/>
            <person name="Barry K.W."/>
            <person name="Bougher N.L."/>
            <person name="Buchanan P."/>
            <person name="Buyck B."/>
            <person name="Bense V."/>
            <person name="Catcheside P."/>
            <person name="Chovatia M."/>
            <person name="Cooper J."/>
            <person name="Damon W."/>
            <person name="Desjardin D."/>
            <person name="Finy P."/>
            <person name="Geml J."/>
            <person name="Haridas S."/>
            <person name="Hughes K."/>
            <person name="Justo A."/>
            <person name="Karasinski D."/>
            <person name="Kautmanova I."/>
            <person name="Kiss B."/>
            <person name="Kocsube S."/>
            <person name="Kotiranta H."/>
            <person name="LaButti K.M."/>
            <person name="Lechner B.E."/>
            <person name="Liimatainen K."/>
            <person name="Lipzen A."/>
            <person name="Lukacs Z."/>
            <person name="Mihaltcheva S."/>
            <person name="Morgado L.N."/>
            <person name="Niskanen T."/>
            <person name="Noordeloos M.E."/>
            <person name="Ohm R.A."/>
            <person name="Ortiz-Santana B."/>
            <person name="Ovrebo C."/>
            <person name="Racz N."/>
            <person name="Riley R."/>
            <person name="Savchenko A."/>
            <person name="Shiryaev A."/>
            <person name="Soop K."/>
            <person name="Spirin V."/>
            <person name="Szebenyi C."/>
            <person name="Tomsovsky M."/>
            <person name="Tulloss R.E."/>
            <person name="Uehling J."/>
            <person name="Grigoriev I.V."/>
            <person name="Vagvolgyi C."/>
            <person name="Papp T."/>
            <person name="Martin F.M."/>
            <person name="Miettinen O."/>
            <person name="Hibbett D.S."/>
            <person name="Nagy L.G."/>
        </authorList>
    </citation>
    <scope>NUCLEOTIDE SEQUENCE [LARGE SCALE GENOMIC DNA]</scope>
    <source>
        <strain evidence="2 3">OMC1185</strain>
    </source>
</reference>
<evidence type="ECO:0000313" key="2">
    <source>
        <dbReference type="EMBL" id="TFK48271.1"/>
    </source>
</evidence>
<name>A0A5C3N3C1_9AGAM</name>
<accession>A0A5C3N3C1</accession>
<protein>
    <recommendedName>
        <fullName evidence="1">Heterokaryon incompatibility domain-containing protein</fullName>
    </recommendedName>
</protein>
<dbReference type="Pfam" id="PF06985">
    <property type="entry name" value="HET"/>
    <property type="match status" value="1"/>
</dbReference>
<dbReference type="OrthoDB" id="5418601at2759"/>
<dbReference type="AlphaFoldDB" id="A0A5C3N3C1"/>
<sequence length="692" mass="79069">MASNPSSRALTATHTVIPLQAPPLKGWPSHILSDEQASQKCRSLGQKRMLAILNKALGTSVAMSPEIGAWLKSFVESSDDFGTAYARTRKMFKNLDNNTYFRYYPSSPTSSELLSKIIHEPTWGHIGNYIDNKINDTDDQRGKIFDQIKSGIDQVYSDLQYHHQNYESKGHTALEDDHISGGLGKLWVRRLWDLWANRVVPYSFTKEHSHDDYPPKYFAISHSWTDTMSESAGIDTPVNGSQWPVPFPDGASIEAVRNELLNLGAEYVWLDVLCLRQYGASRNENQRRAEWKLDIPMIGSIYSHATKVVRYYNGLGVAFRRWGWDDKRHWSQRAWTMQEIKEESISGGLPEGVQDPLKEKSVDGILFSDHLERTLDLERRLRGKAEASFCPINEMLLLVKETRLRFSTKEIDKIGAFGSLLKLKYVPIYDEDMGEEEAWTRLVKNMDPEVRRALLWHFSSPGTGEFAWRPSWWQLMHQDFSTAISDDDKRGQHWHNSLASNPIMNTAKRGRDSIKGAWLALKKCDISGTVSHILDLKADFELLDHQLDIKYESDSARVYFTFGQIFQGTVKMKRYKNYSGATSSHIFSGEASYQDDERDVYLTFIIPPTVGTYHDQGRLVLVGGGSQERFLAMKVVQSDRQAKPRYLMLCRIKPSTDQPDILHLQKITVMPVTQVGNAILRSDWQTQVVAFV</sequence>
<proteinExistence type="predicted"/>